<dbReference type="AlphaFoldDB" id="A0A8D8CHE9"/>
<reference evidence="3" key="1">
    <citation type="submission" date="2021-05" db="EMBL/GenBank/DDBJ databases">
        <authorList>
            <person name="Alioto T."/>
            <person name="Alioto T."/>
            <person name="Gomez Garrido J."/>
        </authorList>
    </citation>
    <scope>NUCLEOTIDE SEQUENCE</scope>
</reference>
<sequence>MAPLTAKHFLVLNFLCGIGAIRASSRQLKMIADPDEREDLIVGVDSSVPQIEPLAASTTPEVAWMVTAIIFIVLFALSIILVIYLWYLRNSKIKELRALQTSRDDKNNRNVWYGGSYI</sequence>
<accession>A0A8D8CHE9</accession>
<proteinExistence type="predicted"/>
<feature type="signal peptide" evidence="2">
    <location>
        <begin position="1"/>
        <end position="23"/>
    </location>
</feature>
<protein>
    <submittedName>
        <fullName evidence="3">(northern house mosquito) hypothetical protein</fullName>
    </submittedName>
</protein>
<evidence type="ECO:0000256" key="1">
    <source>
        <dbReference type="SAM" id="Phobius"/>
    </source>
</evidence>
<keyword evidence="1" id="KW-1133">Transmembrane helix</keyword>
<organism evidence="3">
    <name type="scientific">Culex pipiens</name>
    <name type="common">House mosquito</name>
    <dbReference type="NCBI Taxonomy" id="7175"/>
    <lineage>
        <taxon>Eukaryota</taxon>
        <taxon>Metazoa</taxon>
        <taxon>Ecdysozoa</taxon>
        <taxon>Arthropoda</taxon>
        <taxon>Hexapoda</taxon>
        <taxon>Insecta</taxon>
        <taxon>Pterygota</taxon>
        <taxon>Neoptera</taxon>
        <taxon>Endopterygota</taxon>
        <taxon>Diptera</taxon>
        <taxon>Nematocera</taxon>
        <taxon>Culicoidea</taxon>
        <taxon>Culicidae</taxon>
        <taxon>Culicinae</taxon>
        <taxon>Culicini</taxon>
        <taxon>Culex</taxon>
        <taxon>Culex</taxon>
    </lineage>
</organism>
<feature type="transmembrane region" description="Helical" evidence="1">
    <location>
        <begin position="62"/>
        <end position="87"/>
    </location>
</feature>
<keyword evidence="1" id="KW-0472">Membrane</keyword>
<feature type="chain" id="PRO_5034331768" evidence="2">
    <location>
        <begin position="24"/>
        <end position="118"/>
    </location>
</feature>
<name>A0A8D8CHE9_CULPI</name>
<keyword evidence="2" id="KW-0732">Signal</keyword>
<dbReference type="EMBL" id="HBUE01122690">
    <property type="protein sequence ID" value="CAG6493068.1"/>
    <property type="molecule type" value="Transcribed_RNA"/>
</dbReference>
<keyword evidence="1" id="KW-0812">Transmembrane</keyword>
<evidence type="ECO:0000256" key="2">
    <source>
        <dbReference type="SAM" id="SignalP"/>
    </source>
</evidence>
<evidence type="ECO:0000313" key="3">
    <source>
        <dbReference type="EMBL" id="CAG6493068.1"/>
    </source>
</evidence>